<evidence type="ECO:0000256" key="1">
    <source>
        <dbReference type="SAM" id="MobiDB-lite"/>
    </source>
</evidence>
<evidence type="ECO:0000256" key="2">
    <source>
        <dbReference type="SAM" id="SignalP"/>
    </source>
</evidence>
<dbReference type="STRING" id="933084.A0A067Q7S9"/>
<feature type="chain" id="PRO_5001643804" description="Protein CPL1-like domain-containing protein" evidence="2">
    <location>
        <begin position="22"/>
        <end position="285"/>
    </location>
</feature>
<protein>
    <recommendedName>
        <fullName evidence="3">Protein CPL1-like domain-containing protein</fullName>
    </recommendedName>
</protein>
<name>A0A067Q7S9_9AGAM</name>
<feature type="domain" description="Protein CPL1-like" evidence="3">
    <location>
        <begin position="222"/>
        <end position="275"/>
    </location>
</feature>
<dbReference type="EMBL" id="KL197710">
    <property type="protein sequence ID" value="KDQ63103.1"/>
    <property type="molecule type" value="Genomic_DNA"/>
</dbReference>
<evidence type="ECO:0000313" key="4">
    <source>
        <dbReference type="EMBL" id="KDQ63103.1"/>
    </source>
</evidence>
<dbReference type="InterPro" id="IPR038955">
    <property type="entry name" value="PriA/CPL1_fungi"/>
</dbReference>
<sequence length="285" mass="30677">MRSTLALVVLVISALSSSVVSAPAPLDDIVAARQFAPPKRKATPTVPDFDQHAKRAPQASKRAPQASKRAPQASKRAPMPSKRAPVPQVLKRAPQASKRAERRAPQASKRAPQASKRAERRAPQASKRAPQASKRAPQASKRAERRAPQASKRAKREAMPEATAPPQLSERSFDEQTSFEEYVEQSEMNLSEMLCPGDQTACPVSKLLSLPTSLVGWSEIEYECFDFSADLKACGGCGSMNSMYDCTTIADASSVACVQGSCQVSKCKQGFVPSGLNSCIPASHR</sequence>
<keyword evidence="2" id="KW-0732">Signal</keyword>
<dbReference type="HOGENOM" id="CLU_976809_0_0_1"/>
<dbReference type="InterPro" id="IPR048661">
    <property type="entry name" value="CPL1-like"/>
</dbReference>
<dbReference type="Proteomes" id="UP000027265">
    <property type="component" value="Unassembled WGS sequence"/>
</dbReference>
<keyword evidence="5" id="KW-1185">Reference proteome</keyword>
<evidence type="ECO:0000259" key="3">
    <source>
        <dbReference type="Pfam" id="PF21671"/>
    </source>
</evidence>
<accession>A0A067Q7S9</accession>
<evidence type="ECO:0000313" key="5">
    <source>
        <dbReference type="Proteomes" id="UP000027265"/>
    </source>
</evidence>
<dbReference type="AlphaFoldDB" id="A0A067Q7S9"/>
<dbReference type="InParanoid" id="A0A067Q7S9"/>
<dbReference type="Pfam" id="PF21671">
    <property type="entry name" value="CPL1-like"/>
    <property type="match status" value="1"/>
</dbReference>
<proteinExistence type="predicted"/>
<feature type="region of interest" description="Disordered" evidence="1">
    <location>
        <begin position="37"/>
        <end position="180"/>
    </location>
</feature>
<dbReference type="OrthoDB" id="439917at2759"/>
<feature type="signal peptide" evidence="2">
    <location>
        <begin position="1"/>
        <end position="21"/>
    </location>
</feature>
<dbReference type="PANTHER" id="PTHR35192:SF2">
    <property type="entry name" value="APPLE DOMAIN-CONTAINING PROTEIN"/>
    <property type="match status" value="1"/>
</dbReference>
<dbReference type="PANTHER" id="PTHR35192">
    <property type="entry name" value="PROTEIN, PUTATIVE-RELATED"/>
    <property type="match status" value="1"/>
</dbReference>
<gene>
    <name evidence="4" type="ORF">JAAARDRAFT_366825</name>
</gene>
<reference evidence="5" key="1">
    <citation type="journal article" date="2014" name="Proc. Natl. Acad. Sci. U.S.A.">
        <title>Extensive sampling of basidiomycete genomes demonstrates inadequacy of the white-rot/brown-rot paradigm for wood decay fungi.</title>
        <authorList>
            <person name="Riley R."/>
            <person name="Salamov A.A."/>
            <person name="Brown D.W."/>
            <person name="Nagy L.G."/>
            <person name="Floudas D."/>
            <person name="Held B.W."/>
            <person name="Levasseur A."/>
            <person name="Lombard V."/>
            <person name="Morin E."/>
            <person name="Otillar R."/>
            <person name="Lindquist E.A."/>
            <person name="Sun H."/>
            <person name="LaButti K.M."/>
            <person name="Schmutz J."/>
            <person name="Jabbour D."/>
            <person name="Luo H."/>
            <person name="Baker S.E."/>
            <person name="Pisabarro A.G."/>
            <person name="Walton J.D."/>
            <person name="Blanchette R.A."/>
            <person name="Henrissat B."/>
            <person name="Martin F."/>
            <person name="Cullen D."/>
            <person name="Hibbett D.S."/>
            <person name="Grigoriev I.V."/>
        </authorList>
    </citation>
    <scope>NUCLEOTIDE SEQUENCE [LARGE SCALE GENOMIC DNA]</scope>
    <source>
        <strain evidence="5">MUCL 33604</strain>
    </source>
</reference>
<organism evidence="4 5">
    <name type="scientific">Jaapia argillacea MUCL 33604</name>
    <dbReference type="NCBI Taxonomy" id="933084"/>
    <lineage>
        <taxon>Eukaryota</taxon>
        <taxon>Fungi</taxon>
        <taxon>Dikarya</taxon>
        <taxon>Basidiomycota</taxon>
        <taxon>Agaricomycotina</taxon>
        <taxon>Agaricomycetes</taxon>
        <taxon>Agaricomycetidae</taxon>
        <taxon>Jaapiales</taxon>
        <taxon>Jaapiaceae</taxon>
        <taxon>Jaapia</taxon>
    </lineage>
</organism>